<comment type="subcellular location">
    <subcellularLocation>
        <location evidence="1">Membrane</location>
        <topology evidence="1">Multi-pass membrane protein</topology>
    </subcellularLocation>
</comment>
<proteinExistence type="inferred from homology"/>
<dbReference type="GO" id="GO:0006629">
    <property type="term" value="P:lipid metabolic process"/>
    <property type="evidence" value="ECO:0007669"/>
    <property type="project" value="InterPro"/>
</dbReference>
<feature type="transmembrane region" description="Helical" evidence="8">
    <location>
        <begin position="188"/>
        <end position="214"/>
    </location>
</feature>
<protein>
    <recommendedName>
        <fullName evidence="9">Wax synthase domain-containing protein</fullName>
    </recommendedName>
</protein>
<dbReference type="AlphaFoldDB" id="A0A0C3LTT0"/>
<feature type="domain" description="Wax synthase" evidence="9">
    <location>
        <begin position="222"/>
        <end position="301"/>
    </location>
</feature>
<dbReference type="InterPro" id="IPR032805">
    <property type="entry name" value="Wax_synthase_dom"/>
</dbReference>
<dbReference type="Proteomes" id="UP000054248">
    <property type="component" value="Unassembled WGS sequence"/>
</dbReference>
<dbReference type="OrthoDB" id="1077582at2759"/>
<feature type="transmembrane region" description="Helical" evidence="8">
    <location>
        <begin position="21"/>
        <end position="40"/>
    </location>
</feature>
<accession>A0A0C3LTT0</accession>
<evidence type="ECO:0000256" key="5">
    <source>
        <dbReference type="ARBA" id="ARBA00022692"/>
    </source>
</evidence>
<dbReference type="EMBL" id="KN823054">
    <property type="protein sequence ID" value="KIO24767.1"/>
    <property type="molecule type" value="Genomic_DNA"/>
</dbReference>
<keyword evidence="7 8" id="KW-0472">Membrane</keyword>
<keyword evidence="4" id="KW-0808">Transferase</keyword>
<dbReference type="GO" id="GO:0016020">
    <property type="term" value="C:membrane"/>
    <property type="evidence" value="ECO:0007669"/>
    <property type="project" value="UniProtKB-SubCell"/>
</dbReference>
<gene>
    <name evidence="10" type="ORF">M407DRAFT_211982</name>
</gene>
<keyword evidence="6 8" id="KW-1133">Transmembrane helix</keyword>
<keyword evidence="5 8" id="KW-0812">Transmembrane</keyword>
<feature type="transmembrane region" description="Helical" evidence="8">
    <location>
        <begin position="46"/>
        <end position="69"/>
    </location>
</feature>
<evidence type="ECO:0000256" key="8">
    <source>
        <dbReference type="SAM" id="Phobius"/>
    </source>
</evidence>
<comment type="pathway">
    <text evidence="2">Secondary metabolite biosynthesis.</text>
</comment>
<organism evidence="10 11">
    <name type="scientific">Tulasnella calospora MUT 4182</name>
    <dbReference type="NCBI Taxonomy" id="1051891"/>
    <lineage>
        <taxon>Eukaryota</taxon>
        <taxon>Fungi</taxon>
        <taxon>Dikarya</taxon>
        <taxon>Basidiomycota</taxon>
        <taxon>Agaricomycotina</taxon>
        <taxon>Agaricomycetes</taxon>
        <taxon>Cantharellales</taxon>
        <taxon>Tulasnellaceae</taxon>
        <taxon>Tulasnella</taxon>
    </lineage>
</organism>
<evidence type="ECO:0000256" key="2">
    <source>
        <dbReference type="ARBA" id="ARBA00005179"/>
    </source>
</evidence>
<dbReference type="HOGENOM" id="CLU_034105_1_0_1"/>
<reference evidence="11" key="2">
    <citation type="submission" date="2015-01" db="EMBL/GenBank/DDBJ databases">
        <title>Evolutionary Origins and Diversification of the Mycorrhizal Mutualists.</title>
        <authorList>
            <consortium name="DOE Joint Genome Institute"/>
            <consortium name="Mycorrhizal Genomics Consortium"/>
            <person name="Kohler A."/>
            <person name="Kuo A."/>
            <person name="Nagy L.G."/>
            <person name="Floudas D."/>
            <person name="Copeland A."/>
            <person name="Barry K.W."/>
            <person name="Cichocki N."/>
            <person name="Veneault-Fourrey C."/>
            <person name="LaButti K."/>
            <person name="Lindquist E.A."/>
            <person name="Lipzen A."/>
            <person name="Lundell T."/>
            <person name="Morin E."/>
            <person name="Murat C."/>
            <person name="Riley R."/>
            <person name="Ohm R."/>
            <person name="Sun H."/>
            <person name="Tunlid A."/>
            <person name="Henrissat B."/>
            <person name="Grigoriev I.V."/>
            <person name="Hibbett D.S."/>
            <person name="Martin F."/>
        </authorList>
    </citation>
    <scope>NUCLEOTIDE SEQUENCE [LARGE SCALE GENOMIC DNA]</scope>
    <source>
        <strain evidence="11">MUT 4182</strain>
    </source>
</reference>
<feature type="transmembrane region" description="Helical" evidence="8">
    <location>
        <begin position="262"/>
        <end position="282"/>
    </location>
</feature>
<feature type="transmembrane region" description="Helical" evidence="8">
    <location>
        <begin position="329"/>
        <end position="357"/>
    </location>
</feature>
<feature type="transmembrane region" description="Helical" evidence="8">
    <location>
        <begin position="289"/>
        <end position="309"/>
    </location>
</feature>
<evidence type="ECO:0000256" key="6">
    <source>
        <dbReference type="ARBA" id="ARBA00022989"/>
    </source>
</evidence>
<feature type="non-terminal residue" evidence="10">
    <location>
        <position position="1"/>
    </location>
</feature>
<dbReference type="GO" id="GO:0008374">
    <property type="term" value="F:O-acyltransferase activity"/>
    <property type="evidence" value="ECO:0007669"/>
    <property type="project" value="InterPro"/>
</dbReference>
<sequence>LCLFLFLCYLVERPNTRNLRLAVSLIATPCFLLLAFAVRWAAKGRLLINVVTTMSGLLLAVRCMEFGLLKRPLGRLPQGHSSPRKTGLRHSVMQVVWGSVDLSINLRGIGYEFGQGAGLKLPPSSMASPVVRTQKQFLTSKLRFSIPVNYLISDFISTYCIRDPSIRALASGSLRLGDLPISKRASALGAFIFGVPAFLSLLYDLIAVFAVTFVPAQTYDQWPPLFGAPWLSESLHEFWATRWHQVLRHTFLLTGGYPLSRLFGRSGLLIGAFASSGLFHSIMLLADGAVAFPWSTFHFFAIQALAIALEEWFRIFTGRRVGGFPGRVWVFGWLWLVGRGVCKLLWTSLAEFCVLSLGPSKVKRGFKPVSMTFV</sequence>
<evidence type="ECO:0000256" key="7">
    <source>
        <dbReference type="ARBA" id="ARBA00023136"/>
    </source>
</evidence>
<evidence type="ECO:0000256" key="3">
    <source>
        <dbReference type="ARBA" id="ARBA00007282"/>
    </source>
</evidence>
<evidence type="ECO:0000256" key="4">
    <source>
        <dbReference type="ARBA" id="ARBA00022679"/>
    </source>
</evidence>
<comment type="similarity">
    <text evidence="3">Belongs to the wax synthase family.</text>
</comment>
<evidence type="ECO:0000313" key="11">
    <source>
        <dbReference type="Proteomes" id="UP000054248"/>
    </source>
</evidence>
<dbReference type="Pfam" id="PF13813">
    <property type="entry name" value="MBOAT_2"/>
    <property type="match status" value="1"/>
</dbReference>
<evidence type="ECO:0000259" key="9">
    <source>
        <dbReference type="Pfam" id="PF13813"/>
    </source>
</evidence>
<dbReference type="PANTHER" id="PTHR31595:SF57">
    <property type="entry name" value="OS04G0481900 PROTEIN"/>
    <property type="match status" value="1"/>
</dbReference>
<keyword evidence="11" id="KW-1185">Reference proteome</keyword>
<reference evidence="10 11" key="1">
    <citation type="submission" date="2014-04" db="EMBL/GenBank/DDBJ databases">
        <authorList>
            <consortium name="DOE Joint Genome Institute"/>
            <person name="Kuo A."/>
            <person name="Girlanda M."/>
            <person name="Perotto S."/>
            <person name="Kohler A."/>
            <person name="Nagy L.G."/>
            <person name="Floudas D."/>
            <person name="Copeland A."/>
            <person name="Barry K.W."/>
            <person name="Cichocki N."/>
            <person name="Veneault-Fourrey C."/>
            <person name="LaButti K."/>
            <person name="Lindquist E.A."/>
            <person name="Lipzen A."/>
            <person name="Lundell T."/>
            <person name="Morin E."/>
            <person name="Murat C."/>
            <person name="Sun H."/>
            <person name="Tunlid A."/>
            <person name="Henrissat B."/>
            <person name="Grigoriev I.V."/>
            <person name="Hibbett D.S."/>
            <person name="Martin F."/>
            <person name="Nordberg H.P."/>
            <person name="Cantor M.N."/>
            <person name="Hua S.X."/>
        </authorList>
    </citation>
    <scope>NUCLEOTIDE SEQUENCE [LARGE SCALE GENOMIC DNA]</scope>
    <source>
        <strain evidence="10 11">MUT 4182</strain>
    </source>
</reference>
<dbReference type="STRING" id="1051891.A0A0C3LTT0"/>
<dbReference type="PANTHER" id="PTHR31595">
    <property type="entry name" value="LONG-CHAIN-ALCOHOL O-FATTY-ACYLTRANSFERASE 3-RELATED"/>
    <property type="match status" value="1"/>
</dbReference>
<name>A0A0C3LTT0_9AGAM</name>
<evidence type="ECO:0000313" key="10">
    <source>
        <dbReference type="EMBL" id="KIO24767.1"/>
    </source>
</evidence>
<evidence type="ECO:0000256" key="1">
    <source>
        <dbReference type="ARBA" id="ARBA00004141"/>
    </source>
</evidence>
<dbReference type="InterPro" id="IPR044851">
    <property type="entry name" value="Wax_synthase"/>
</dbReference>